<protein>
    <submittedName>
        <fullName evidence="1">Uncharacterized protein</fullName>
    </submittedName>
</protein>
<evidence type="ECO:0000313" key="2">
    <source>
        <dbReference type="Proteomes" id="UP000276133"/>
    </source>
</evidence>
<gene>
    <name evidence="1" type="ORF">BpHYR1_041977</name>
</gene>
<proteinExistence type="predicted"/>
<sequence length="205" mass="23728">MQTGTNVNFNDPRFQIFIKYNCEKKFLKFINNNNKKNYFREAKRIRIRQILLNNASSFFWYLFNFVHNTNTLASSTCRLLLFKQIVILWKNIGNGHKIVFLFAKNRLGMIQIPAQSILSANLKRTRKVSCIDRKHSGFICEPQTPIQSCLPFASLKFDLAIVAFTTFGLNINSEQIYLKVTIIVSDSNLSATITTWNGKEIIHHS</sequence>
<dbReference type="AlphaFoldDB" id="A0A3M7R3S3"/>
<comment type="caution">
    <text evidence="1">The sequence shown here is derived from an EMBL/GenBank/DDBJ whole genome shotgun (WGS) entry which is preliminary data.</text>
</comment>
<dbReference type="EMBL" id="REGN01004280">
    <property type="protein sequence ID" value="RNA18242.1"/>
    <property type="molecule type" value="Genomic_DNA"/>
</dbReference>
<dbReference type="Proteomes" id="UP000276133">
    <property type="component" value="Unassembled WGS sequence"/>
</dbReference>
<keyword evidence="2" id="KW-1185">Reference proteome</keyword>
<name>A0A3M7R3S3_BRAPC</name>
<evidence type="ECO:0000313" key="1">
    <source>
        <dbReference type="EMBL" id="RNA18242.1"/>
    </source>
</evidence>
<reference evidence="1 2" key="1">
    <citation type="journal article" date="2018" name="Sci. Rep.">
        <title>Genomic signatures of local adaptation to the degree of environmental predictability in rotifers.</title>
        <authorList>
            <person name="Franch-Gras L."/>
            <person name="Hahn C."/>
            <person name="Garcia-Roger E.M."/>
            <person name="Carmona M.J."/>
            <person name="Serra M."/>
            <person name="Gomez A."/>
        </authorList>
    </citation>
    <scope>NUCLEOTIDE SEQUENCE [LARGE SCALE GENOMIC DNA]</scope>
    <source>
        <strain evidence="1">HYR1</strain>
    </source>
</reference>
<accession>A0A3M7R3S3</accession>
<organism evidence="1 2">
    <name type="scientific">Brachionus plicatilis</name>
    <name type="common">Marine rotifer</name>
    <name type="synonym">Brachionus muelleri</name>
    <dbReference type="NCBI Taxonomy" id="10195"/>
    <lineage>
        <taxon>Eukaryota</taxon>
        <taxon>Metazoa</taxon>
        <taxon>Spiralia</taxon>
        <taxon>Gnathifera</taxon>
        <taxon>Rotifera</taxon>
        <taxon>Eurotatoria</taxon>
        <taxon>Monogononta</taxon>
        <taxon>Pseudotrocha</taxon>
        <taxon>Ploima</taxon>
        <taxon>Brachionidae</taxon>
        <taxon>Brachionus</taxon>
    </lineage>
</organism>